<dbReference type="InterPro" id="IPR029044">
    <property type="entry name" value="Nucleotide-diphossugar_trans"/>
</dbReference>
<dbReference type="PANTHER" id="PTHR43015">
    <property type="entry name" value="D-RIBITOL-5-PHOSPHATE CYTIDYLYLTRANSFERASE"/>
    <property type="match status" value="1"/>
</dbReference>
<dbReference type="InterPro" id="IPR001228">
    <property type="entry name" value="IspD"/>
</dbReference>
<dbReference type="SUPFAM" id="SSF53448">
    <property type="entry name" value="Nucleotide-diphospho-sugar transferases"/>
    <property type="match status" value="1"/>
</dbReference>
<comment type="similarity">
    <text evidence="3">Belongs to the IspD/TarI cytidylyltransferase family. IspD subfamily.</text>
</comment>
<evidence type="ECO:0000256" key="4">
    <source>
        <dbReference type="ARBA" id="ARBA00012526"/>
    </source>
</evidence>
<dbReference type="InterPro" id="IPR018294">
    <property type="entry name" value="ISPD_synthase_CS"/>
</dbReference>
<evidence type="ECO:0000256" key="2">
    <source>
        <dbReference type="ARBA" id="ARBA00004787"/>
    </source>
</evidence>
<name>A0ABU3VKA9_9RHOB</name>
<evidence type="ECO:0000313" key="9">
    <source>
        <dbReference type="EMBL" id="MDU9006134.1"/>
    </source>
</evidence>
<dbReference type="NCBIfam" id="TIGR00453">
    <property type="entry name" value="ispD"/>
    <property type="match status" value="1"/>
</dbReference>
<reference evidence="10" key="1">
    <citation type="submission" date="2023-05" db="EMBL/GenBank/DDBJ databases">
        <title>Sedimentitalea sp. nov. JM2-8.</title>
        <authorList>
            <person name="Huang J."/>
        </authorList>
    </citation>
    <scope>NUCLEOTIDE SEQUENCE [LARGE SCALE GENOMIC DNA]</scope>
    <source>
        <strain evidence="10">KHS03</strain>
    </source>
</reference>
<keyword evidence="8" id="KW-0414">Isoprene biosynthesis</keyword>
<comment type="caution">
    <text evidence="9">The sequence shown here is derived from an EMBL/GenBank/DDBJ whole genome shotgun (WGS) entry which is preliminary data.</text>
</comment>
<dbReference type="CDD" id="cd02516">
    <property type="entry name" value="CDP-ME_synthetase"/>
    <property type="match status" value="1"/>
</dbReference>
<dbReference type="PANTHER" id="PTHR43015:SF1">
    <property type="entry name" value="D-RIBITOL-5-PHOSPHATE CYTIDYLYLTRANSFERASE"/>
    <property type="match status" value="1"/>
</dbReference>
<evidence type="ECO:0000313" key="10">
    <source>
        <dbReference type="Proteomes" id="UP001255416"/>
    </source>
</evidence>
<proteinExistence type="inferred from homology"/>
<dbReference type="EMBL" id="JASMWN010000020">
    <property type="protein sequence ID" value="MDU9006134.1"/>
    <property type="molecule type" value="Genomic_DNA"/>
</dbReference>
<dbReference type="EC" id="2.7.7.60" evidence="4"/>
<comment type="catalytic activity">
    <reaction evidence="1">
        <text>2-C-methyl-D-erythritol 4-phosphate + CTP + H(+) = 4-CDP-2-C-methyl-D-erythritol + diphosphate</text>
        <dbReference type="Rhea" id="RHEA:13429"/>
        <dbReference type="ChEBI" id="CHEBI:15378"/>
        <dbReference type="ChEBI" id="CHEBI:33019"/>
        <dbReference type="ChEBI" id="CHEBI:37563"/>
        <dbReference type="ChEBI" id="CHEBI:57823"/>
        <dbReference type="ChEBI" id="CHEBI:58262"/>
        <dbReference type="EC" id="2.7.7.60"/>
    </reaction>
</comment>
<organism evidence="9 10">
    <name type="scientific">Sedimentitalea todarodis</name>
    <dbReference type="NCBI Taxonomy" id="1631240"/>
    <lineage>
        <taxon>Bacteria</taxon>
        <taxon>Pseudomonadati</taxon>
        <taxon>Pseudomonadota</taxon>
        <taxon>Alphaproteobacteria</taxon>
        <taxon>Rhodobacterales</taxon>
        <taxon>Paracoccaceae</taxon>
        <taxon>Sedimentitalea</taxon>
    </lineage>
</organism>
<dbReference type="GO" id="GO:0050518">
    <property type="term" value="F:2-C-methyl-D-erythritol 4-phosphate cytidylyltransferase activity"/>
    <property type="evidence" value="ECO:0007669"/>
    <property type="project" value="UniProtKB-EC"/>
</dbReference>
<accession>A0ABU3VKA9</accession>
<evidence type="ECO:0000256" key="7">
    <source>
        <dbReference type="ARBA" id="ARBA00022695"/>
    </source>
</evidence>
<keyword evidence="10" id="KW-1185">Reference proteome</keyword>
<protein>
    <recommendedName>
        <fullName evidence="5">2-C-methyl-D-erythritol 4-phosphate cytidylyltransferase</fullName>
        <ecNumber evidence="4">2.7.7.60</ecNumber>
    </recommendedName>
</protein>
<sequence length="239" mass="25423">MSVAVVIVAAGRGRRLGAETPKQYIPLGPTCALRRVAETFLSISAVRWIVPVIHPDDRTLCLDALEGLRDARLLPAVDGAETRAKSVRCGLEHLVPHGPELVLIHDAARPFLPTTVISGVIDALQHGDGACAALPLVDALWTSRDGAALAPVPRDGVWRAQTPQGFSFDKILKAHRNHDGTAADDVAVAREAGLGVTFVQGTERNYKITTADDLARATQDAEVLDAKRGGADANSAKRR</sequence>
<evidence type="ECO:0000256" key="1">
    <source>
        <dbReference type="ARBA" id="ARBA00001282"/>
    </source>
</evidence>
<dbReference type="InterPro" id="IPR034683">
    <property type="entry name" value="IspD/TarI"/>
</dbReference>
<dbReference type="Proteomes" id="UP001255416">
    <property type="component" value="Unassembled WGS sequence"/>
</dbReference>
<dbReference type="Pfam" id="PF01128">
    <property type="entry name" value="IspD"/>
    <property type="match status" value="1"/>
</dbReference>
<keyword evidence="7 9" id="KW-0548">Nucleotidyltransferase</keyword>
<evidence type="ECO:0000256" key="6">
    <source>
        <dbReference type="ARBA" id="ARBA00022679"/>
    </source>
</evidence>
<keyword evidence="6 9" id="KW-0808">Transferase</keyword>
<gene>
    <name evidence="9" type="primary">ispD</name>
    <name evidence="9" type="ORF">QO231_20070</name>
</gene>
<dbReference type="Gene3D" id="3.90.550.10">
    <property type="entry name" value="Spore Coat Polysaccharide Biosynthesis Protein SpsA, Chain A"/>
    <property type="match status" value="1"/>
</dbReference>
<dbReference type="RefSeq" id="WP_316780638.1">
    <property type="nucleotide sequence ID" value="NZ_JASMWN010000020.1"/>
</dbReference>
<evidence type="ECO:0000256" key="5">
    <source>
        <dbReference type="ARBA" id="ARBA00019056"/>
    </source>
</evidence>
<evidence type="ECO:0000256" key="8">
    <source>
        <dbReference type="ARBA" id="ARBA00023229"/>
    </source>
</evidence>
<dbReference type="PROSITE" id="PS01295">
    <property type="entry name" value="ISPD"/>
    <property type="match status" value="1"/>
</dbReference>
<comment type="pathway">
    <text evidence="2">Isoprenoid biosynthesis; isopentenyl diphosphate biosynthesis via DXP pathway; isopentenyl diphosphate from 1-deoxy-D-xylulose 5-phosphate: step 2/6.</text>
</comment>
<evidence type="ECO:0000256" key="3">
    <source>
        <dbReference type="ARBA" id="ARBA00009789"/>
    </source>
</evidence>